<protein>
    <submittedName>
        <fullName evidence="8">DNA-binding response regulator</fullName>
    </submittedName>
</protein>
<evidence type="ECO:0000256" key="2">
    <source>
        <dbReference type="ARBA" id="ARBA00023015"/>
    </source>
</evidence>
<dbReference type="GO" id="GO:0003677">
    <property type="term" value="F:DNA binding"/>
    <property type="evidence" value="ECO:0007669"/>
    <property type="project" value="UniProtKB-KW"/>
</dbReference>
<comment type="caution">
    <text evidence="8">The sequence shown here is derived from an EMBL/GenBank/DDBJ whole genome shotgun (WGS) entry which is preliminary data.</text>
</comment>
<evidence type="ECO:0000256" key="5">
    <source>
        <dbReference type="PROSITE-ProRule" id="PRU00169"/>
    </source>
</evidence>
<evidence type="ECO:0000313" key="9">
    <source>
        <dbReference type="Proteomes" id="UP000617979"/>
    </source>
</evidence>
<reference evidence="9" key="1">
    <citation type="journal article" date="2019" name="Int. J. Syst. Evol. Microbiol.">
        <title>The Global Catalogue of Microorganisms (GCM) 10K type strain sequencing project: providing services to taxonomists for standard genome sequencing and annotation.</title>
        <authorList>
            <consortium name="The Broad Institute Genomics Platform"/>
            <consortium name="The Broad Institute Genome Sequencing Center for Infectious Disease"/>
            <person name="Wu L."/>
            <person name="Ma J."/>
        </authorList>
    </citation>
    <scope>NUCLEOTIDE SEQUENCE [LARGE SCALE GENOMIC DNA]</scope>
    <source>
        <strain evidence="9">CGMCC 1.12404</strain>
    </source>
</reference>
<dbReference type="Proteomes" id="UP000617979">
    <property type="component" value="Unassembled WGS sequence"/>
</dbReference>
<dbReference type="InterPro" id="IPR001789">
    <property type="entry name" value="Sig_transdc_resp-reg_receiver"/>
</dbReference>
<feature type="modified residue" description="4-aspartylphosphate" evidence="5">
    <location>
        <position position="55"/>
    </location>
</feature>
<keyword evidence="2" id="KW-0805">Transcription regulation</keyword>
<dbReference type="SUPFAM" id="SSF46894">
    <property type="entry name" value="C-terminal effector domain of the bipartite response regulators"/>
    <property type="match status" value="1"/>
</dbReference>
<name>A0ABQ1H1S3_9BACL</name>
<dbReference type="EMBL" id="BMEX01000019">
    <property type="protein sequence ID" value="GGA55666.1"/>
    <property type="molecule type" value="Genomic_DNA"/>
</dbReference>
<keyword evidence="3 8" id="KW-0238">DNA-binding</keyword>
<dbReference type="Pfam" id="PF00196">
    <property type="entry name" value="GerE"/>
    <property type="match status" value="1"/>
</dbReference>
<keyword evidence="4" id="KW-0804">Transcription</keyword>
<keyword evidence="1 5" id="KW-0597">Phosphoprotein</keyword>
<gene>
    <name evidence="8" type="ORF">GCM10007416_31100</name>
</gene>
<dbReference type="PANTHER" id="PTHR43214:SF37">
    <property type="entry name" value="TRANSCRIPTIONAL REGULATORY PROTEIN YDFI"/>
    <property type="match status" value="1"/>
</dbReference>
<accession>A0ABQ1H1S3</accession>
<dbReference type="SMART" id="SM00421">
    <property type="entry name" value="HTH_LUXR"/>
    <property type="match status" value="1"/>
</dbReference>
<dbReference type="SUPFAM" id="SSF52172">
    <property type="entry name" value="CheY-like"/>
    <property type="match status" value="1"/>
</dbReference>
<organism evidence="8 9">
    <name type="scientific">Kroppenstedtia guangzhouensis</name>
    <dbReference type="NCBI Taxonomy" id="1274356"/>
    <lineage>
        <taxon>Bacteria</taxon>
        <taxon>Bacillati</taxon>
        <taxon>Bacillota</taxon>
        <taxon>Bacilli</taxon>
        <taxon>Bacillales</taxon>
        <taxon>Thermoactinomycetaceae</taxon>
        <taxon>Kroppenstedtia</taxon>
    </lineage>
</organism>
<dbReference type="PANTHER" id="PTHR43214">
    <property type="entry name" value="TWO-COMPONENT RESPONSE REGULATOR"/>
    <property type="match status" value="1"/>
</dbReference>
<dbReference type="InterPro" id="IPR039420">
    <property type="entry name" value="WalR-like"/>
</dbReference>
<dbReference type="InterPro" id="IPR058245">
    <property type="entry name" value="NreC/VraR/RcsB-like_REC"/>
</dbReference>
<dbReference type="InterPro" id="IPR016032">
    <property type="entry name" value="Sig_transdc_resp-reg_C-effctor"/>
</dbReference>
<keyword evidence="9" id="KW-1185">Reference proteome</keyword>
<sequence length="215" mass="23820">MPIRTLIVDDHELVRRGLSTYLMTEEGIEVIGEAANGKEALAFIRKTRPDVVLMDLVMEEMDGVEATREAVQIHPGIRVIVLTSYISDDKLFPVLEAGATSYLLKTARAEEIAAAIRSAYRGESTLEPKVSARLLKQVRKPKPLPHEDLTDREREVLHLLGQAKTNQQIADSLMIGIKTVKTHVSNILSKLGLEDRTQAAVYAVKHGLAEETDLC</sequence>
<dbReference type="SMART" id="SM00448">
    <property type="entry name" value="REC"/>
    <property type="match status" value="1"/>
</dbReference>
<dbReference type="PRINTS" id="PR00038">
    <property type="entry name" value="HTHLUXR"/>
</dbReference>
<dbReference type="Gene3D" id="3.40.50.2300">
    <property type="match status" value="1"/>
</dbReference>
<dbReference type="PROSITE" id="PS50043">
    <property type="entry name" value="HTH_LUXR_2"/>
    <property type="match status" value="1"/>
</dbReference>
<dbReference type="InterPro" id="IPR011006">
    <property type="entry name" value="CheY-like_superfamily"/>
</dbReference>
<feature type="domain" description="Response regulatory" evidence="7">
    <location>
        <begin position="4"/>
        <end position="120"/>
    </location>
</feature>
<dbReference type="PROSITE" id="PS50110">
    <property type="entry name" value="RESPONSE_REGULATORY"/>
    <property type="match status" value="1"/>
</dbReference>
<dbReference type="CDD" id="cd17535">
    <property type="entry name" value="REC_NarL-like"/>
    <property type="match status" value="1"/>
</dbReference>
<evidence type="ECO:0000256" key="3">
    <source>
        <dbReference type="ARBA" id="ARBA00023125"/>
    </source>
</evidence>
<evidence type="ECO:0000259" key="6">
    <source>
        <dbReference type="PROSITE" id="PS50043"/>
    </source>
</evidence>
<evidence type="ECO:0000259" key="7">
    <source>
        <dbReference type="PROSITE" id="PS50110"/>
    </source>
</evidence>
<dbReference type="RefSeq" id="WP_188433433.1">
    <property type="nucleotide sequence ID" value="NZ_BMEX01000019.1"/>
</dbReference>
<dbReference type="Pfam" id="PF00072">
    <property type="entry name" value="Response_reg"/>
    <property type="match status" value="1"/>
</dbReference>
<evidence type="ECO:0000256" key="1">
    <source>
        <dbReference type="ARBA" id="ARBA00022553"/>
    </source>
</evidence>
<dbReference type="InterPro" id="IPR000792">
    <property type="entry name" value="Tscrpt_reg_LuxR_C"/>
</dbReference>
<evidence type="ECO:0000256" key="4">
    <source>
        <dbReference type="ARBA" id="ARBA00023163"/>
    </source>
</evidence>
<proteinExistence type="predicted"/>
<feature type="domain" description="HTH luxR-type" evidence="6">
    <location>
        <begin position="142"/>
        <end position="207"/>
    </location>
</feature>
<evidence type="ECO:0000313" key="8">
    <source>
        <dbReference type="EMBL" id="GGA55666.1"/>
    </source>
</evidence>
<dbReference type="CDD" id="cd06170">
    <property type="entry name" value="LuxR_C_like"/>
    <property type="match status" value="1"/>
</dbReference>